<keyword evidence="1" id="KW-1133">Transmembrane helix</keyword>
<keyword evidence="3" id="KW-1185">Reference proteome</keyword>
<reference evidence="3" key="2">
    <citation type="submission" date="2011-06" db="EMBL/GenBank/DDBJ databases">
        <title>The complete genome of Flexistipes sinusarabici DSM 4947.</title>
        <authorList>
            <person name="Lucas S."/>
            <person name="Han J."/>
            <person name="Lapidus A."/>
            <person name="Bruce D."/>
            <person name="Goodwin L."/>
            <person name="Pitluck S."/>
            <person name="Peters L."/>
            <person name="Kyrpides N."/>
            <person name="Mavromatis K."/>
            <person name="Ivanova N."/>
            <person name="Mikhailova N."/>
            <person name="Chertkov O."/>
            <person name="Detter J.C."/>
            <person name="Tapia R."/>
            <person name="Han C."/>
            <person name="Land M."/>
            <person name="Hauser L."/>
            <person name="Markowitz V."/>
            <person name="Cheng J.-F."/>
            <person name="Hugenholtz P."/>
            <person name="Woyke T."/>
            <person name="Wu D."/>
            <person name="Spring S."/>
            <person name="Schroeder M."/>
            <person name="Brambilla E."/>
            <person name="Klenk H.-P."/>
            <person name="Eisen J.A."/>
        </authorList>
    </citation>
    <scope>NUCLEOTIDE SEQUENCE [LARGE SCALE GENOMIC DNA]</scope>
    <source>
        <strain evidence="3">DSM 4947 / MAS 10</strain>
    </source>
</reference>
<organism evidence="2 3">
    <name type="scientific">Flexistipes sinusarabici (strain ATCC 49648 / DSM 4947 / MAS 10)</name>
    <dbReference type="NCBI Taxonomy" id="717231"/>
    <lineage>
        <taxon>Bacteria</taxon>
        <taxon>Pseudomonadati</taxon>
        <taxon>Deferribacterota</taxon>
        <taxon>Deferribacteres</taxon>
        <taxon>Deferribacterales</taxon>
        <taxon>Flexistipitaceae</taxon>
        <taxon>Flexistipes</taxon>
    </lineage>
</organism>
<reference evidence="2 3" key="1">
    <citation type="journal article" date="2011" name="Stand. Genomic Sci.">
        <title>Genome sequence of the moderately thermophilic halophile Flexistipes sinusarabici strain (MAS10).</title>
        <authorList>
            <person name="Lapidus A."/>
            <person name="Chertkov O."/>
            <person name="Nolan M."/>
            <person name="Lucas S."/>
            <person name="Hammon N."/>
            <person name="Deshpande S."/>
            <person name="Cheng J.F."/>
            <person name="Tapia R."/>
            <person name="Han C."/>
            <person name="Goodwin L."/>
            <person name="Pitluck S."/>
            <person name="Liolios K."/>
            <person name="Pagani I."/>
            <person name="Ivanova N."/>
            <person name="Huntemann M."/>
            <person name="Mavromatis K."/>
            <person name="Mikhailova N."/>
            <person name="Pati A."/>
            <person name="Chen A."/>
            <person name="Palaniappan K."/>
            <person name="Land M."/>
            <person name="Hauser L."/>
            <person name="Brambilla E.M."/>
            <person name="Rohde M."/>
            <person name="Abt B."/>
            <person name="Spring S."/>
            <person name="Goker M."/>
            <person name="Bristow J."/>
            <person name="Eisen J.A."/>
            <person name="Markowitz V."/>
            <person name="Hugenholtz P."/>
            <person name="Kyrpides N.C."/>
            <person name="Klenk H.P."/>
            <person name="Woyke T."/>
        </authorList>
    </citation>
    <scope>NUCLEOTIDE SEQUENCE [LARGE SCALE GENOMIC DNA]</scope>
    <source>
        <strain evidence="3">DSM 4947 / MAS 10</strain>
    </source>
</reference>
<evidence type="ECO:0008006" key="4">
    <source>
        <dbReference type="Google" id="ProtNLM"/>
    </source>
</evidence>
<dbReference type="AlphaFoldDB" id="F8E4U5"/>
<evidence type="ECO:0000313" key="3">
    <source>
        <dbReference type="Proteomes" id="UP000006621"/>
    </source>
</evidence>
<feature type="transmembrane region" description="Helical" evidence="1">
    <location>
        <begin position="20"/>
        <end position="43"/>
    </location>
</feature>
<accession>F8E4U5</accession>
<dbReference type="EMBL" id="CP002858">
    <property type="protein sequence ID" value="AEI14515.1"/>
    <property type="molecule type" value="Genomic_DNA"/>
</dbReference>
<gene>
    <name evidence="2" type="ordered locus">Flexsi_0851</name>
</gene>
<protein>
    <recommendedName>
        <fullName evidence="4">Type 4 fimbrial biogenesis protein PilX N-terminal domain-containing protein</fullName>
    </recommendedName>
</protein>
<sequence>MEKSRNCFRFGKLKLNQNGLALVTVLVFAAAMLILGTSVYYFMIQGTKFSGTVKRYNSLKEATEGGIDIGIEVVKNYDNNLGSMFSGVTLNTVNASDCGLGNSLALDEYVIRANPADTNCANSISSQPWVEFNSGNYIVDLYIVKVLQGPLTGVGGAAAFPAKSGSNVSTYKYLFKITAQGKDEATGSTMITESLYRLVK</sequence>
<evidence type="ECO:0000313" key="2">
    <source>
        <dbReference type="EMBL" id="AEI14515.1"/>
    </source>
</evidence>
<evidence type="ECO:0000256" key="1">
    <source>
        <dbReference type="SAM" id="Phobius"/>
    </source>
</evidence>
<dbReference type="KEGG" id="fsi:Flexsi_0851"/>
<name>F8E4U5_FLESM</name>
<proteinExistence type="predicted"/>
<dbReference type="STRING" id="717231.Flexsi_0851"/>
<dbReference type="HOGENOM" id="CLU_1364537_0_0_0"/>
<dbReference type="RefSeq" id="WP_013886008.1">
    <property type="nucleotide sequence ID" value="NC_015672.1"/>
</dbReference>
<keyword evidence="1" id="KW-0472">Membrane</keyword>
<keyword evidence="1" id="KW-0812">Transmembrane</keyword>
<dbReference type="Proteomes" id="UP000006621">
    <property type="component" value="Chromosome"/>
</dbReference>